<evidence type="ECO:0000256" key="1">
    <source>
        <dbReference type="SAM" id="MobiDB-lite"/>
    </source>
</evidence>
<dbReference type="InterPro" id="IPR001810">
    <property type="entry name" value="F-box_dom"/>
</dbReference>
<protein>
    <recommendedName>
        <fullName evidence="2">F-box domain-containing protein</fullName>
    </recommendedName>
</protein>
<gene>
    <name evidence="3" type="ORF">OC846_005325</name>
</gene>
<dbReference type="Proteomes" id="UP001176517">
    <property type="component" value="Unassembled WGS sequence"/>
</dbReference>
<name>A0AAN6GL28_9BASI</name>
<reference evidence="3" key="1">
    <citation type="journal article" date="2023" name="PhytoFront">
        <title>Draft Genome Resources of Seven Strains of Tilletia horrida, Causal Agent of Kernel Smut of Rice.</title>
        <authorList>
            <person name="Khanal S."/>
            <person name="Antony Babu S."/>
            <person name="Zhou X.G."/>
        </authorList>
    </citation>
    <scope>NUCLEOTIDE SEQUENCE</scope>
    <source>
        <strain evidence="3">TX6</strain>
    </source>
</reference>
<keyword evidence="4" id="KW-1185">Reference proteome</keyword>
<feature type="region of interest" description="Disordered" evidence="1">
    <location>
        <begin position="301"/>
        <end position="334"/>
    </location>
</feature>
<dbReference type="AlphaFoldDB" id="A0AAN6GL28"/>
<dbReference type="SUPFAM" id="SSF81383">
    <property type="entry name" value="F-box domain"/>
    <property type="match status" value="1"/>
</dbReference>
<comment type="caution">
    <text evidence="3">The sequence shown here is derived from an EMBL/GenBank/DDBJ whole genome shotgun (WGS) entry which is preliminary data.</text>
</comment>
<dbReference type="CDD" id="cd09917">
    <property type="entry name" value="F-box_SF"/>
    <property type="match status" value="1"/>
</dbReference>
<accession>A0AAN6GL28</accession>
<dbReference type="Pfam" id="PF00646">
    <property type="entry name" value="F-box"/>
    <property type="match status" value="1"/>
</dbReference>
<feature type="domain" description="F-box" evidence="2">
    <location>
        <begin position="19"/>
        <end position="48"/>
    </location>
</feature>
<sequence length="334" mass="37424">MTMLAPDSVPAAPTSAAHRLPFELLRQVIHFSDPSTLPVLAQVCKGFQREAIPLLYEHTDIQEDRGHRSPKLDVLLDSSTALQNVVTLFCGHAEILQGQSARKHAVRFWNRLLDLPKLEIAAWVRASHPYYVGQAAEMIQILPTNQSRLIPLEHTRLFEWHLYGEMADEMVLKLTSTDMQLISVHITVAPGSTQSSIDKIERLLPELLEKAPALNQVNLFVGYNVMEIGSRSRRMDRARAFHALTERLQGYCNNHFQPTGRKVNIVMLTSSHIFPTSVDAVDRQLCHMLRQDFDKAVKVLKAGPTSPGPTSATSSYGRVSMPHLSRTSSTTLHL</sequence>
<feature type="compositionally biased region" description="Low complexity" evidence="1">
    <location>
        <begin position="302"/>
        <end position="315"/>
    </location>
</feature>
<organism evidence="3 4">
    <name type="scientific">Tilletia horrida</name>
    <dbReference type="NCBI Taxonomy" id="155126"/>
    <lineage>
        <taxon>Eukaryota</taxon>
        <taxon>Fungi</taxon>
        <taxon>Dikarya</taxon>
        <taxon>Basidiomycota</taxon>
        <taxon>Ustilaginomycotina</taxon>
        <taxon>Exobasidiomycetes</taxon>
        <taxon>Tilletiales</taxon>
        <taxon>Tilletiaceae</taxon>
        <taxon>Tilletia</taxon>
    </lineage>
</organism>
<dbReference type="EMBL" id="JAPDMZ010000197">
    <property type="protein sequence ID" value="KAK0546328.1"/>
    <property type="molecule type" value="Genomic_DNA"/>
</dbReference>
<evidence type="ECO:0000313" key="4">
    <source>
        <dbReference type="Proteomes" id="UP001176517"/>
    </source>
</evidence>
<feature type="compositionally biased region" description="Polar residues" evidence="1">
    <location>
        <begin position="325"/>
        <end position="334"/>
    </location>
</feature>
<evidence type="ECO:0000259" key="2">
    <source>
        <dbReference type="Pfam" id="PF00646"/>
    </source>
</evidence>
<evidence type="ECO:0000313" key="3">
    <source>
        <dbReference type="EMBL" id="KAK0546328.1"/>
    </source>
</evidence>
<dbReference type="InterPro" id="IPR036047">
    <property type="entry name" value="F-box-like_dom_sf"/>
</dbReference>
<proteinExistence type="predicted"/>